<proteinExistence type="predicted"/>
<dbReference type="RefSeq" id="WP_186742020.1">
    <property type="nucleotide sequence ID" value="NZ_CP060394.1"/>
</dbReference>
<gene>
    <name evidence="1" type="ORF">H7849_20375</name>
</gene>
<dbReference type="EMBL" id="CP060394">
    <property type="protein sequence ID" value="QNI31408.1"/>
    <property type="molecule type" value="Genomic_DNA"/>
</dbReference>
<evidence type="ECO:0000313" key="2">
    <source>
        <dbReference type="Proteomes" id="UP000515312"/>
    </source>
</evidence>
<dbReference type="Proteomes" id="UP000515312">
    <property type="component" value="Chromosome"/>
</dbReference>
<dbReference type="KEGG" id="adin:H7849_20375"/>
<sequence>MPQVSFAADIKPLFRDIDISHMKSFGVELDDYAYMSNPDNANSVLATVSPHSGEPPSMPPGGPYWTAAQLALFVQWQEEGYQP</sequence>
<reference evidence="1 2" key="1">
    <citation type="submission" date="2020-08" db="EMBL/GenBank/DDBJ databases">
        <title>Edaphobacter telluris sp. nov. and Acidobacterium dinghuensis sp. nov., two acidobacteria isolated from forest soil.</title>
        <authorList>
            <person name="Fu J."/>
            <person name="Qiu L."/>
        </authorList>
    </citation>
    <scope>NUCLEOTIDE SEQUENCE [LARGE SCALE GENOMIC DNA]</scope>
    <source>
        <strain evidence="1">4Y35</strain>
    </source>
</reference>
<evidence type="ECO:0000313" key="1">
    <source>
        <dbReference type="EMBL" id="QNI31408.1"/>
    </source>
</evidence>
<accession>A0A7G8BFT8</accession>
<keyword evidence="2" id="KW-1185">Reference proteome</keyword>
<protein>
    <submittedName>
        <fullName evidence="1">Uncharacterized protein</fullName>
    </submittedName>
</protein>
<dbReference type="AlphaFoldDB" id="A0A7G8BFT8"/>
<organism evidence="1 2">
    <name type="scientific">Alloacidobacterium dinghuense</name>
    <dbReference type="NCBI Taxonomy" id="2763107"/>
    <lineage>
        <taxon>Bacteria</taxon>
        <taxon>Pseudomonadati</taxon>
        <taxon>Acidobacteriota</taxon>
        <taxon>Terriglobia</taxon>
        <taxon>Terriglobales</taxon>
        <taxon>Acidobacteriaceae</taxon>
        <taxon>Alloacidobacterium</taxon>
    </lineage>
</organism>
<name>A0A7G8BFT8_9BACT</name>